<dbReference type="EMBL" id="UYSU01035899">
    <property type="protein sequence ID" value="VDL96863.1"/>
    <property type="molecule type" value="Genomic_DNA"/>
</dbReference>
<reference evidence="11" key="1">
    <citation type="submission" date="2016-06" db="UniProtKB">
        <authorList>
            <consortium name="WormBaseParasite"/>
        </authorList>
    </citation>
    <scope>IDENTIFICATION</scope>
</reference>
<dbReference type="PRINTS" id="PR00615">
    <property type="entry name" value="CCAATSUBUNTA"/>
</dbReference>
<evidence type="ECO:0000256" key="7">
    <source>
        <dbReference type="ARBA" id="ARBA00023242"/>
    </source>
</evidence>
<dbReference type="GO" id="GO:0000978">
    <property type="term" value="F:RNA polymerase II cis-regulatory region sequence-specific DNA binding"/>
    <property type="evidence" value="ECO:0007669"/>
    <property type="project" value="TreeGrafter"/>
</dbReference>
<reference evidence="9 10" key="2">
    <citation type="submission" date="2018-11" db="EMBL/GenBank/DDBJ databases">
        <authorList>
            <consortium name="Pathogen Informatics"/>
        </authorList>
    </citation>
    <scope>NUCLEOTIDE SEQUENCE [LARGE SCALE GENOMIC DNA]</scope>
    <source>
        <strain evidence="9 10">NST_G2</strain>
    </source>
</reference>
<dbReference type="PANTHER" id="PTHR11064">
    <property type="entry name" value="CCAAT-BINDING TRANSCRIPTION FACTOR-RELATED"/>
    <property type="match status" value="1"/>
</dbReference>
<feature type="domain" description="Transcription factor CBF/NF-Y/archaeal histone" evidence="8">
    <location>
        <begin position="34"/>
        <end position="98"/>
    </location>
</feature>
<keyword evidence="6" id="KW-0804">Transcription</keyword>
<evidence type="ECO:0000313" key="10">
    <source>
        <dbReference type="Proteomes" id="UP000275846"/>
    </source>
</evidence>
<comment type="similarity">
    <text evidence="2">Belongs to the NFYB/HAP3 subunit family.</text>
</comment>
<keyword evidence="4" id="KW-0238">DNA-binding</keyword>
<evidence type="ECO:0000313" key="9">
    <source>
        <dbReference type="EMBL" id="VDL96863.1"/>
    </source>
</evidence>
<comment type="subcellular location">
    <subcellularLocation>
        <location evidence="1">Nucleus</location>
    </subcellularLocation>
</comment>
<proteinExistence type="inferred from homology"/>
<evidence type="ECO:0000256" key="3">
    <source>
        <dbReference type="ARBA" id="ARBA00023015"/>
    </source>
</evidence>
<accession>A0A183T1Y0</accession>
<dbReference type="GO" id="GO:0001228">
    <property type="term" value="F:DNA-binding transcription activator activity, RNA polymerase II-specific"/>
    <property type="evidence" value="ECO:0007669"/>
    <property type="project" value="InterPro"/>
</dbReference>
<evidence type="ECO:0000256" key="1">
    <source>
        <dbReference type="ARBA" id="ARBA00004123"/>
    </source>
</evidence>
<keyword evidence="3" id="KW-0805">Transcription regulation</keyword>
<dbReference type="GO" id="GO:0046982">
    <property type="term" value="F:protein heterodimerization activity"/>
    <property type="evidence" value="ECO:0007669"/>
    <property type="project" value="InterPro"/>
</dbReference>
<evidence type="ECO:0000259" key="8">
    <source>
        <dbReference type="Pfam" id="PF00808"/>
    </source>
</evidence>
<dbReference type="GO" id="GO:0016602">
    <property type="term" value="C:CCAAT-binding factor complex"/>
    <property type="evidence" value="ECO:0007669"/>
    <property type="project" value="InterPro"/>
</dbReference>
<keyword evidence="7" id="KW-0539">Nucleus</keyword>
<evidence type="ECO:0000256" key="6">
    <source>
        <dbReference type="ARBA" id="ARBA00023163"/>
    </source>
</evidence>
<dbReference type="STRING" id="70667.A0A183T1Y0"/>
<dbReference type="Gene3D" id="1.10.20.10">
    <property type="entry name" value="Histone, subunit A"/>
    <property type="match status" value="1"/>
</dbReference>
<name>A0A183T1Y0_SCHSO</name>
<dbReference type="InterPro" id="IPR003958">
    <property type="entry name" value="CBFA_NFYB_domain"/>
</dbReference>
<protein>
    <submittedName>
        <fullName evidence="11">CBFD_NFYB_HMF domain-containing protein</fullName>
    </submittedName>
</protein>
<dbReference type="CDD" id="cd22907">
    <property type="entry name" value="HFD_NFYB"/>
    <property type="match status" value="1"/>
</dbReference>
<dbReference type="AlphaFoldDB" id="A0A183T1Y0"/>
<dbReference type="SUPFAM" id="SSF47113">
    <property type="entry name" value="Histone-fold"/>
    <property type="match status" value="1"/>
</dbReference>
<dbReference type="OrthoDB" id="386949at2759"/>
<keyword evidence="10" id="KW-1185">Reference proteome</keyword>
<dbReference type="FunFam" id="1.10.20.10:FF:000110">
    <property type="entry name" value="Nuclear factor Y, subunit B1"/>
    <property type="match status" value="1"/>
</dbReference>
<dbReference type="InterPro" id="IPR027113">
    <property type="entry name" value="Transc_fact_NFYB/HAP3"/>
</dbReference>
<keyword evidence="5" id="KW-0010">Activator</keyword>
<dbReference type="Proteomes" id="UP000275846">
    <property type="component" value="Unassembled WGS sequence"/>
</dbReference>
<evidence type="ECO:0000256" key="5">
    <source>
        <dbReference type="ARBA" id="ARBA00023159"/>
    </source>
</evidence>
<evidence type="ECO:0000256" key="2">
    <source>
        <dbReference type="ARBA" id="ARBA00009053"/>
    </source>
</evidence>
<evidence type="ECO:0000313" key="11">
    <source>
        <dbReference type="WBParaSite" id="SSLN_0001088301-mRNA-1"/>
    </source>
</evidence>
<organism evidence="11">
    <name type="scientific">Schistocephalus solidus</name>
    <name type="common">Tapeworm</name>
    <dbReference type="NCBI Taxonomy" id="70667"/>
    <lineage>
        <taxon>Eukaryota</taxon>
        <taxon>Metazoa</taxon>
        <taxon>Spiralia</taxon>
        <taxon>Lophotrochozoa</taxon>
        <taxon>Platyhelminthes</taxon>
        <taxon>Cestoda</taxon>
        <taxon>Eucestoda</taxon>
        <taxon>Diphyllobothriidea</taxon>
        <taxon>Diphyllobothriidae</taxon>
        <taxon>Schistocephalus</taxon>
    </lineage>
</organism>
<gene>
    <name evidence="9" type="ORF">SSLN_LOCUS10478</name>
</gene>
<dbReference type="InterPro" id="IPR009072">
    <property type="entry name" value="Histone-fold"/>
</dbReference>
<dbReference type="Pfam" id="PF00808">
    <property type="entry name" value="CBFD_NFYB_HMF"/>
    <property type="match status" value="1"/>
</dbReference>
<evidence type="ECO:0000256" key="4">
    <source>
        <dbReference type="ARBA" id="ARBA00023125"/>
    </source>
</evidence>
<sequence length="167" mass="19040">MNSMSENQNDEPSYAEAAYYETIEGNTNDHDDRFLPIANVSKIMKRAIPPNGKVAKDAKECVQECVSEFISFITSEAAERCQNEKRKTINGEDILCAMGSLGFENYVEPLKTFLLKLRDVSCKIVPLSFLFSYLYTEPHGETAWLLIFFPVFSLSTIRKVKIVYICR</sequence>
<dbReference type="PANTHER" id="PTHR11064:SF9">
    <property type="entry name" value="NUCLEAR TRANSCRIPTION FACTOR Y SUBUNIT BETA"/>
    <property type="match status" value="1"/>
</dbReference>
<dbReference type="WBParaSite" id="SSLN_0001088301-mRNA-1">
    <property type="protein sequence ID" value="SSLN_0001088301-mRNA-1"/>
    <property type="gene ID" value="SSLN_0001088301"/>
</dbReference>